<dbReference type="Pfam" id="PF07883">
    <property type="entry name" value="Cupin_2"/>
    <property type="match status" value="1"/>
</dbReference>
<dbReference type="EMBL" id="JACHOT010000001">
    <property type="protein sequence ID" value="MBB4649925.1"/>
    <property type="molecule type" value="Genomic_DNA"/>
</dbReference>
<dbReference type="InterPro" id="IPR013096">
    <property type="entry name" value="Cupin_2"/>
</dbReference>
<feature type="domain" description="HTH cro/C1-type" evidence="2">
    <location>
        <begin position="49"/>
        <end position="103"/>
    </location>
</feature>
<dbReference type="SMART" id="SM00530">
    <property type="entry name" value="HTH_XRE"/>
    <property type="match status" value="1"/>
</dbReference>
<organism evidence="3 4">
    <name type="scientific">Aminobacter niigataensis</name>
    <dbReference type="NCBI Taxonomy" id="83265"/>
    <lineage>
        <taxon>Bacteria</taxon>
        <taxon>Pseudomonadati</taxon>
        <taxon>Pseudomonadota</taxon>
        <taxon>Alphaproteobacteria</taxon>
        <taxon>Hyphomicrobiales</taxon>
        <taxon>Phyllobacteriaceae</taxon>
        <taxon>Aminobacter</taxon>
    </lineage>
</organism>
<keyword evidence="1" id="KW-0238">DNA-binding</keyword>
<evidence type="ECO:0000259" key="2">
    <source>
        <dbReference type="PROSITE" id="PS50943"/>
    </source>
</evidence>
<accession>A0ABR6KZE9</accession>
<dbReference type="InterPro" id="IPR011051">
    <property type="entry name" value="RmlC_Cupin_sf"/>
</dbReference>
<dbReference type="PANTHER" id="PTHR46797">
    <property type="entry name" value="HTH-TYPE TRANSCRIPTIONAL REGULATOR"/>
    <property type="match status" value="1"/>
</dbReference>
<protein>
    <submittedName>
        <fullName evidence="3">Transcriptional regulator with XRE-family HTH domain</fullName>
    </submittedName>
</protein>
<proteinExistence type="predicted"/>
<dbReference type="InterPro" id="IPR001387">
    <property type="entry name" value="Cro/C1-type_HTH"/>
</dbReference>
<dbReference type="InterPro" id="IPR050807">
    <property type="entry name" value="TransReg_Diox_bact_type"/>
</dbReference>
<comment type="caution">
    <text evidence="3">The sequence shown here is derived from an EMBL/GenBank/DDBJ whole genome shotgun (WGS) entry which is preliminary data.</text>
</comment>
<dbReference type="PROSITE" id="PS50943">
    <property type="entry name" value="HTH_CROC1"/>
    <property type="match status" value="1"/>
</dbReference>
<dbReference type="InterPro" id="IPR010982">
    <property type="entry name" value="Lambda_DNA-bd_dom_sf"/>
</dbReference>
<dbReference type="PANTHER" id="PTHR46797:SF1">
    <property type="entry name" value="METHYLPHOSPHONATE SYNTHASE"/>
    <property type="match status" value="1"/>
</dbReference>
<dbReference type="CDD" id="cd00093">
    <property type="entry name" value="HTH_XRE"/>
    <property type="match status" value="1"/>
</dbReference>
<keyword evidence="4" id="KW-1185">Reference proteome</keyword>
<dbReference type="Pfam" id="PF01381">
    <property type="entry name" value="HTH_3"/>
    <property type="match status" value="1"/>
</dbReference>
<evidence type="ECO:0000256" key="1">
    <source>
        <dbReference type="ARBA" id="ARBA00023125"/>
    </source>
</evidence>
<dbReference type="Gene3D" id="2.60.120.10">
    <property type="entry name" value="Jelly Rolls"/>
    <property type="match status" value="1"/>
</dbReference>
<evidence type="ECO:0000313" key="3">
    <source>
        <dbReference type="EMBL" id="MBB4649925.1"/>
    </source>
</evidence>
<dbReference type="Proteomes" id="UP000539538">
    <property type="component" value="Unassembled WGS sequence"/>
</dbReference>
<sequence>MEEAHFALVADAREQQNDLVEQPASLCQNPHSTRDSGENRLQTAIGREVRFCRKRHGMTLAELADAASVSLGMMSKIENGHISPSLATLQALAQALAVPLSSLLRRFEQERTAVFVKAGTGVEVGRRGTRAGHQYNLLGYIGSNTGGIFVEPYLITLTKDTDTFPLFQHSGMELLYLLEGEVNYRHGTSVYRLLPGDSLFFDADAPHGPDELIKLPIRFLSVISYGVGGGED</sequence>
<dbReference type="InterPro" id="IPR014710">
    <property type="entry name" value="RmlC-like_jellyroll"/>
</dbReference>
<dbReference type="SUPFAM" id="SSF51182">
    <property type="entry name" value="RmlC-like cupins"/>
    <property type="match status" value="1"/>
</dbReference>
<evidence type="ECO:0000313" key="4">
    <source>
        <dbReference type="Proteomes" id="UP000539538"/>
    </source>
</evidence>
<dbReference type="CDD" id="cd02209">
    <property type="entry name" value="cupin_XRE_C"/>
    <property type="match status" value="1"/>
</dbReference>
<gene>
    <name evidence="3" type="ORF">GGQ99_001647</name>
</gene>
<name>A0ABR6KZE9_9HYPH</name>
<dbReference type="SUPFAM" id="SSF47413">
    <property type="entry name" value="lambda repressor-like DNA-binding domains"/>
    <property type="match status" value="1"/>
</dbReference>
<dbReference type="Gene3D" id="1.10.260.40">
    <property type="entry name" value="lambda repressor-like DNA-binding domains"/>
    <property type="match status" value="1"/>
</dbReference>
<reference evidence="3 4" key="1">
    <citation type="submission" date="2020-08" db="EMBL/GenBank/DDBJ databases">
        <title>Genomic Encyclopedia of Type Strains, Phase IV (KMG-IV): sequencing the most valuable type-strain genomes for metagenomic binning, comparative biology and taxonomic classification.</title>
        <authorList>
            <person name="Goeker M."/>
        </authorList>
    </citation>
    <scope>NUCLEOTIDE SEQUENCE [LARGE SCALE GENOMIC DNA]</scope>
    <source>
        <strain evidence="3 4">DSM 7050</strain>
    </source>
</reference>